<proteinExistence type="predicted"/>
<feature type="region of interest" description="Disordered" evidence="1">
    <location>
        <begin position="60"/>
        <end position="88"/>
    </location>
</feature>
<organism evidence="2">
    <name type="scientific">Vitrella brassicaformis</name>
    <dbReference type="NCBI Taxonomy" id="1169539"/>
    <lineage>
        <taxon>Eukaryota</taxon>
        <taxon>Sar</taxon>
        <taxon>Alveolata</taxon>
        <taxon>Colpodellida</taxon>
        <taxon>Vitrellaceae</taxon>
        <taxon>Vitrella</taxon>
    </lineage>
</organism>
<evidence type="ECO:0000313" key="2">
    <source>
        <dbReference type="EMBL" id="CAD9055813.1"/>
    </source>
</evidence>
<reference evidence="2" key="1">
    <citation type="submission" date="2021-01" db="EMBL/GenBank/DDBJ databases">
        <authorList>
            <person name="Corre E."/>
            <person name="Pelletier E."/>
            <person name="Niang G."/>
            <person name="Scheremetjew M."/>
            <person name="Finn R."/>
            <person name="Kale V."/>
            <person name="Holt S."/>
            <person name="Cochrane G."/>
            <person name="Meng A."/>
            <person name="Brown T."/>
            <person name="Cohen L."/>
        </authorList>
    </citation>
    <scope>NUCLEOTIDE SEQUENCE</scope>
    <source>
        <strain evidence="2">CCMP3346</strain>
    </source>
</reference>
<accession>A0A7S1JVS1</accession>
<name>A0A7S1JVS1_9ALVE</name>
<dbReference type="EMBL" id="HBGB01018800">
    <property type="protein sequence ID" value="CAD9055813.1"/>
    <property type="molecule type" value="Transcribed_RNA"/>
</dbReference>
<evidence type="ECO:0000256" key="1">
    <source>
        <dbReference type="SAM" id="MobiDB-lite"/>
    </source>
</evidence>
<dbReference type="AlphaFoldDB" id="A0A7S1JVS1"/>
<gene>
    <name evidence="2" type="ORF">VBRA1451_LOCUS10878</name>
</gene>
<protein>
    <submittedName>
        <fullName evidence="2">Uncharacterized protein</fullName>
    </submittedName>
</protein>
<sequence>MDGWMVGRERRGKSRHHLCVHPQWREGWREGATTHTHTHAHTHMEMRECHVRIMYRHAPIRQNGKAVRKTDRGHTLSSENRPRGMQPECTGWMAALVKAKGGKTAKADRVEQQKVT</sequence>